<dbReference type="PANTHER" id="PTHR23112">
    <property type="entry name" value="G PROTEIN-COUPLED RECEPTOR 157-RELATED"/>
    <property type="match status" value="1"/>
</dbReference>
<evidence type="ECO:0000259" key="7">
    <source>
        <dbReference type="PROSITE" id="PS50261"/>
    </source>
</evidence>
<dbReference type="SUPFAM" id="SSF81321">
    <property type="entry name" value="Family A G protein-coupled receptor-like"/>
    <property type="match status" value="1"/>
</dbReference>
<reference evidence="8" key="1">
    <citation type="submission" date="2022-11" db="EMBL/GenBank/DDBJ databases">
        <authorList>
            <person name="Scott C."/>
            <person name="Bruce N."/>
        </authorList>
    </citation>
    <scope>NUCLEOTIDE SEQUENCE</scope>
</reference>
<keyword evidence="3 6" id="KW-1133">Transmembrane helix</keyword>
<keyword evidence="9" id="KW-1185">Reference proteome</keyword>
<feature type="compositionally biased region" description="Polar residues" evidence="5">
    <location>
        <begin position="259"/>
        <end position="268"/>
    </location>
</feature>
<feature type="transmembrane region" description="Helical" evidence="6">
    <location>
        <begin position="12"/>
        <end position="36"/>
    </location>
</feature>
<organism evidence="8 9">
    <name type="scientific">Parascedosporium putredinis</name>
    <dbReference type="NCBI Taxonomy" id="1442378"/>
    <lineage>
        <taxon>Eukaryota</taxon>
        <taxon>Fungi</taxon>
        <taxon>Dikarya</taxon>
        <taxon>Ascomycota</taxon>
        <taxon>Pezizomycotina</taxon>
        <taxon>Sordariomycetes</taxon>
        <taxon>Hypocreomycetidae</taxon>
        <taxon>Microascales</taxon>
        <taxon>Microascaceae</taxon>
        <taxon>Parascedosporium</taxon>
    </lineage>
</organism>
<feature type="compositionally biased region" description="Low complexity" evidence="5">
    <location>
        <begin position="244"/>
        <end position="253"/>
    </location>
</feature>
<name>A0A9P1H3N8_9PEZI</name>
<dbReference type="PANTHER" id="PTHR23112:SF0">
    <property type="entry name" value="TRANSMEMBRANE PROTEIN 116"/>
    <property type="match status" value="1"/>
</dbReference>
<protein>
    <recommendedName>
        <fullName evidence="7">G-protein coupled receptors family 2 profile 2 domain-containing protein</fullName>
    </recommendedName>
</protein>
<dbReference type="Proteomes" id="UP000838763">
    <property type="component" value="Unassembled WGS sequence"/>
</dbReference>
<dbReference type="InterPro" id="IPR017981">
    <property type="entry name" value="GPCR_2-like_7TM"/>
</dbReference>
<keyword evidence="4 6" id="KW-0472">Membrane</keyword>
<evidence type="ECO:0000256" key="1">
    <source>
        <dbReference type="ARBA" id="ARBA00004141"/>
    </source>
</evidence>
<evidence type="ECO:0000256" key="2">
    <source>
        <dbReference type="ARBA" id="ARBA00022692"/>
    </source>
</evidence>
<feature type="compositionally biased region" description="Basic residues" evidence="5">
    <location>
        <begin position="233"/>
        <end position="243"/>
    </location>
</feature>
<evidence type="ECO:0000256" key="4">
    <source>
        <dbReference type="ARBA" id="ARBA00023136"/>
    </source>
</evidence>
<dbReference type="PROSITE" id="PS50261">
    <property type="entry name" value="G_PROTEIN_RECEP_F2_4"/>
    <property type="match status" value="1"/>
</dbReference>
<feature type="transmembrane region" description="Helical" evidence="6">
    <location>
        <begin position="89"/>
        <end position="112"/>
    </location>
</feature>
<feature type="transmembrane region" description="Helical" evidence="6">
    <location>
        <begin position="316"/>
        <end position="333"/>
    </location>
</feature>
<feature type="compositionally biased region" description="Basic residues" evidence="5">
    <location>
        <begin position="269"/>
        <end position="284"/>
    </location>
</feature>
<evidence type="ECO:0000313" key="8">
    <source>
        <dbReference type="EMBL" id="CAI4216097.1"/>
    </source>
</evidence>
<dbReference type="EMBL" id="CALLCH030000015">
    <property type="protein sequence ID" value="CAI4216097.1"/>
    <property type="molecule type" value="Genomic_DNA"/>
</dbReference>
<evidence type="ECO:0000313" key="9">
    <source>
        <dbReference type="Proteomes" id="UP000838763"/>
    </source>
</evidence>
<feature type="transmembrane region" description="Helical" evidence="6">
    <location>
        <begin position="141"/>
        <end position="164"/>
    </location>
</feature>
<evidence type="ECO:0000256" key="5">
    <source>
        <dbReference type="SAM" id="MobiDB-lite"/>
    </source>
</evidence>
<comment type="caution">
    <text evidence="8">The sequence shown here is derived from an EMBL/GenBank/DDBJ whole genome shotgun (WGS) entry which is preliminary data.</text>
</comment>
<dbReference type="Gene3D" id="1.20.1070.10">
    <property type="entry name" value="Rhodopsin 7-helix transmembrane proteins"/>
    <property type="match status" value="1"/>
</dbReference>
<dbReference type="OrthoDB" id="18453at2759"/>
<dbReference type="AlphaFoldDB" id="A0A9P1H3N8"/>
<feature type="domain" description="G-protein coupled receptors family 2 profile 2" evidence="7">
    <location>
        <begin position="1"/>
        <end position="168"/>
    </location>
</feature>
<dbReference type="GO" id="GO:0007166">
    <property type="term" value="P:cell surface receptor signaling pathway"/>
    <property type="evidence" value="ECO:0007669"/>
    <property type="project" value="InterPro"/>
</dbReference>
<dbReference type="GO" id="GO:0004930">
    <property type="term" value="F:G protein-coupled receptor activity"/>
    <property type="evidence" value="ECO:0007669"/>
    <property type="project" value="TreeGrafter"/>
</dbReference>
<keyword evidence="2 6" id="KW-0812">Transmembrane</keyword>
<dbReference type="Pfam" id="PF05462">
    <property type="entry name" value="Dicty_CAR"/>
    <property type="match status" value="1"/>
</dbReference>
<gene>
    <name evidence="8" type="ORF">PPNO1_LOCUS5761</name>
</gene>
<accession>A0A9P1H3N8</accession>
<dbReference type="GO" id="GO:0007189">
    <property type="term" value="P:adenylate cyclase-activating G protein-coupled receptor signaling pathway"/>
    <property type="evidence" value="ECO:0007669"/>
    <property type="project" value="TreeGrafter"/>
</dbReference>
<evidence type="ECO:0000256" key="3">
    <source>
        <dbReference type="ARBA" id="ARBA00022989"/>
    </source>
</evidence>
<feature type="transmembrane region" description="Helical" evidence="6">
    <location>
        <begin position="64"/>
        <end position="82"/>
    </location>
</feature>
<proteinExistence type="predicted"/>
<feature type="transmembrane region" description="Helical" evidence="6">
    <location>
        <begin position="353"/>
        <end position="373"/>
    </location>
</feature>
<dbReference type="GO" id="GO:0005886">
    <property type="term" value="C:plasma membrane"/>
    <property type="evidence" value="ECO:0007669"/>
    <property type="project" value="TreeGrafter"/>
</dbReference>
<comment type="subcellular location">
    <subcellularLocation>
        <location evidence="1">Membrane</location>
        <topology evidence="1">Multi-pass membrane protein</topology>
    </subcellularLocation>
</comment>
<evidence type="ECO:0000256" key="6">
    <source>
        <dbReference type="SAM" id="Phobius"/>
    </source>
</evidence>
<feature type="region of interest" description="Disordered" evidence="5">
    <location>
        <begin position="225"/>
        <end position="290"/>
    </location>
</feature>
<sequence length="503" mass="57067">MEASHVMNVLRTVPNLFILFASIANAGASIACLIGYDGVRAGTDSALCKTQAFLLEMLMQSDPWWSFAMAVNVYLVFFYGANPASFRKYVWVYCLICFGIPFIPALVCLLYKEEHRGPVYGDATLWCWIGNEWTELRIYTYYLPIWVCIFFSTLIYFAVGYRVFKQRNQLRNLTFSAHDAADANDGKEASSASDVRESADKHKLAAANAYGTAVTEVKITTSAHPPLRLIRAGPRRRRRRRTLRPPLRNNLHRQPQPLAPNQPTSTSTRRPRYHHHHHHHRRRRLPDEEARRDTRLFSALGKFRARLRHLDPVKLAYLRTSFVFAISILITWAPSSVNRIHNLIHPFAPNYGLNVASAVVLPLQGLWNAIIYFSTSWRACREELARLCGAYAHSPCPCRRRPRPITTIIRPLPPPPLRAPLRSSPAGPGGPADCFTLTRRTTWPQTLVSSIVPGGRDIRDRVWEMARDTAGRRIGGAVRFTVGHGTVRREPGICRLESGRGYH</sequence>